<protein>
    <submittedName>
        <fullName evidence="2">Class I SAM-dependent methyltransferase</fullName>
        <ecNumber evidence="2">2.1.-.-</ecNumber>
    </submittedName>
</protein>
<dbReference type="InterPro" id="IPR013216">
    <property type="entry name" value="Methyltransf_11"/>
</dbReference>
<evidence type="ECO:0000313" key="2">
    <source>
        <dbReference type="EMBL" id="XAU14158.1"/>
    </source>
</evidence>
<dbReference type="PANTHER" id="PTHR43591">
    <property type="entry name" value="METHYLTRANSFERASE"/>
    <property type="match status" value="1"/>
</dbReference>
<organism evidence="2 3">
    <name type="scientific">Sulfurimonas diazotrophicus</name>
    <dbReference type="NCBI Taxonomy" id="3131939"/>
    <lineage>
        <taxon>Bacteria</taxon>
        <taxon>Pseudomonadati</taxon>
        <taxon>Campylobacterota</taxon>
        <taxon>Epsilonproteobacteria</taxon>
        <taxon>Campylobacterales</taxon>
        <taxon>Sulfurimonadaceae</taxon>
        <taxon>Sulfurimonas</taxon>
    </lineage>
</organism>
<dbReference type="Gene3D" id="3.40.50.150">
    <property type="entry name" value="Vaccinia Virus protein VP39"/>
    <property type="match status" value="1"/>
</dbReference>
<dbReference type="CDD" id="cd02440">
    <property type="entry name" value="AdoMet_MTases"/>
    <property type="match status" value="1"/>
</dbReference>
<dbReference type="GO" id="GO:0032259">
    <property type="term" value="P:methylation"/>
    <property type="evidence" value="ECO:0007669"/>
    <property type="project" value="UniProtKB-KW"/>
</dbReference>
<dbReference type="Proteomes" id="UP001447842">
    <property type="component" value="Chromosome"/>
</dbReference>
<dbReference type="EMBL" id="CP147920">
    <property type="protein sequence ID" value="XAU14158.1"/>
    <property type="molecule type" value="Genomic_DNA"/>
</dbReference>
<accession>A0ABZ3H7S7</accession>
<gene>
    <name evidence="2" type="ORF">WCY31_07800</name>
</gene>
<evidence type="ECO:0000259" key="1">
    <source>
        <dbReference type="Pfam" id="PF08241"/>
    </source>
</evidence>
<keyword evidence="2" id="KW-0489">Methyltransferase</keyword>
<feature type="domain" description="Methyltransferase type 11" evidence="1">
    <location>
        <begin position="41"/>
        <end position="131"/>
    </location>
</feature>
<keyword evidence="2" id="KW-0808">Transferase</keyword>
<dbReference type="GO" id="GO:0008168">
    <property type="term" value="F:methyltransferase activity"/>
    <property type="evidence" value="ECO:0007669"/>
    <property type="project" value="UniProtKB-KW"/>
</dbReference>
<dbReference type="SUPFAM" id="SSF53335">
    <property type="entry name" value="S-adenosyl-L-methionine-dependent methyltransferases"/>
    <property type="match status" value="1"/>
</dbReference>
<dbReference type="EC" id="2.1.-.-" evidence="2"/>
<proteinExistence type="predicted"/>
<name>A0ABZ3H7S7_9BACT</name>
<keyword evidence="3" id="KW-1185">Reference proteome</keyword>
<sequence length="191" mass="20646">MIPFNHLGWVFSRFGAAVYPAAAVSHLCTSLRSLPPGADLLDLGAGTGTLGNYALGCRDDLRPVAADPAEGMLRYLPESVERFAARAEALPFEADRFDAVVVGEALHHFDVPEAALDEIARVLRPGGLLFIYDFDPSTLLGAALKRAERLLGEPGHFYPPDTLSALLLRRGFSDTDIRHGWRYTLAATLGA</sequence>
<dbReference type="InterPro" id="IPR029063">
    <property type="entry name" value="SAM-dependent_MTases_sf"/>
</dbReference>
<dbReference type="Pfam" id="PF08241">
    <property type="entry name" value="Methyltransf_11"/>
    <property type="match status" value="1"/>
</dbReference>
<dbReference type="RefSeq" id="WP_345971965.1">
    <property type="nucleotide sequence ID" value="NZ_CP147920.1"/>
</dbReference>
<evidence type="ECO:0000313" key="3">
    <source>
        <dbReference type="Proteomes" id="UP001447842"/>
    </source>
</evidence>
<reference evidence="2 3" key="1">
    <citation type="submission" date="2024-03" db="EMBL/GenBank/DDBJ databases">
        <title>Sulfurimonas sp. HSL3-1.</title>
        <authorList>
            <person name="Wang S."/>
        </authorList>
    </citation>
    <scope>NUCLEOTIDE SEQUENCE [LARGE SCALE GENOMIC DNA]</scope>
    <source>
        <strain evidence="2 3">HSL3-1</strain>
    </source>
</reference>